<organism evidence="2">
    <name type="scientific">Thermus caliditerrae</name>
    <dbReference type="NCBI Taxonomy" id="1330700"/>
    <lineage>
        <taxon>Bacteria</taxon>
        <taxon>Thermotogati</taxon>
        <taxon>Deinococcota</taxon>
        <taxon>Deinococci</taxon>
        <taxon>Thermales</taxon>
        <taxon>Thermaceae</taxon>
        <taxon>Thermus</taxon>
    </lineage>
</organism>
<proteinExistence type="predicted"/>
<name>A0A7C5VEQ2_9DEIN</name>
<dbReference type="EMBL" id="DRXE01000037">
    <property type="protein sequence ID" value="HHM67307.1"/>
    <property type="molecule type" value="Genomic_DNA"/>
</dbReference>
<sequence length="135" mass="14620">MTRNTALSLVILAAIGLYFLAQMRPEDAPRPSAPEVQSSGVGPGTQTAASEEQGAPQIVPDLCRARITWLTRGGEEVRFAYEGEAEALRARWPSGQYLARINDVCTGTECRLVLPRPALSEVQIALDACPWVEVP</sequence>
<dbReference type="AlphaFoldDB" id="A0A7C5VEQ2"/>
<feature type="region of interest" description="Disordered" evidence="1">
    <location>
        <begin position="28"/>
        <end position="55"/>
    </location>
</feature>
<comment type="caution">
    <text evidence="2">The sequence shown here is derived from an EMBL/GenBank/DDBJ whole genome shotgun (WGS) entry which is preliminary data.</text>
</comment>
<evidence type="ECO:0000256" key="1">
    <source>
        <dbReference type="SAM" id="MobiDB-lite"/>
    </source>
</evidence>
<reference evidence="2" key="1">
    <citation type="journal article" date="2020" name="mSystems">
        <title>Genome- and Community-Level Interaction Insights into Carbon Utilization and Element Cycling Functions of Hydrothermarchaeota in Hydrothermal Sediment.</title>
        <authorList>
            <person name="Zhou Z."/>
            <person name="Liu Y."/>
            <person name="Xu W."/>
            <person name="Pan J."/>
            <person name="Luo Z.H."/>
            <person name="Li M."/>
        </authorList>
    </citation>
    <scope>NUCLEOTIDE SEQUENCE [LARGE SCALE GENOMIC DNA]</scope>
    <source>
        <strain evidence="2">SpSt-1071</strain>
    </source>
</reference>
<accession>A0A7C5VEQ2</accession>
<gene>
    <name evidence="2" type="ORF">ENM28_01020</name>
</gene>
<feature type="compositionally biased region" description="Polar residues" evidence="1">
    <location>
        <begin position="35"/>
        <end position="50"/>
    </location>
</feature>
<evidence type="ECO:0000313" key="2">
    <source>
        <dbReference type="EMBL" id="HHM67307.1"/>
    </source>
</evidence>
<protein>
    <submittedName>
        <fullName evidence="2">Uncharacterized protein</fullName>
    </submittedName>
</protein>